<dbReference type="EMBL" id="DVKQ01000099">
    <property type="protein sequence ID" value="HIT38329.1"/>
    <property type="molecule type" value="Genomic_DNA"/>
</dbReference>
<sequence length="248" mass="29268">MYYIVDGEKIYIDEKKRPIGKGTEGICYRKGNQVYKMYYKSSIYEFGRNKSLNHQYLVGIPTKQIILPNALIYHEDYSYAGYITDIVNGEKDVTKKQGISLLPSDKFINNLKVLESDMKLLAFNYILVADVQTVNFFFDRDKELMQIIDPGRYNVERFCHDEVEQEESIIKTRCNRLNQIQLEDLITNLIYNDLVKYKPLNSKAKLQKLRDYIKKDKDSLSYSEYFEESLSNYENANTYFKSLGKYIK</sequence>
<dbReference type="AlphaFoldDB" id="A0A9D1GDS0"/>
<organism evidence="1 2">
    <name type="scientific">Candidatus Onthousia faecipullorum</name>
    <dbReference type="NCBI Taxonomy" id="2840887"/>
    <lineage>
        <taxon>Bacteria</taxon>
        <taxon>Bacillati</taxon>
        <taxon>Bacillota</taxon>
        <taxon>Bacilli</taxon>
        <taxon>Candidatus Onthousia</taxon>
    </lineage>
</organism>
<protein>
    <submittedName>
        <fullName evidence="1">Uncharacterized protein</fullName>
    </submittedName>
</protein>
<proteinExistence type="predicted"/>
<accession>A0A9D1GDS0</accession>
<reference evidence="1" key="1">
    <citation type="submission" date="2020-10" db="EMBL/GenBank/DDBJ databases">
        <authorList>
            <person name="Gilroy R."/>
        </authorList>
    </citation>
    <scope>NUCLEOTIDE SEQUENCE</scope>
    <source>
        <strain evidence="1">CHK195-26880</strain>
    </source>
</reference>
<name>A0A9D1GDS0_9FIRM</name>
<reference evidence="1" key="2">
    <citation type="journal article" date="2021" name="PeerJ">
        <title>Extensive microbial diversity within the chicken gut microbiome revealed by metagenomics and culture.</title>
        <authorList>
            <person name="Gilroy R."/>
            <person name="Ravi A."/>
            <person name="Getino M."/>
            <person name="Pursley I."/>
            <person name="Horton D.L."/>
            <person name="Alikhan N.F."/>
            <person name="Baker D."/>
            <person name="Gharbi K."/>
            <person name="Hall N."/>
            <person name="Watson M."/>
            <person name="Adriaenssens E.M."/>
            <person name="Foster-Nyarko E."/>
            <person name="Jarju S."/>
            <person name="Secka A."/>
            <person name="Antonio M."/>
            <person name="Oren A."/>
            <person name="Chaudhuri R.R."/>
            <person name="La Ragione R."/>
            <person name="Hildebrand F."/>
            <person name="Pallen M.J."/>
        </authorList>
    </citation>
    <scope>NUCLEOTIDE SEQUENCE</scope>
    <source>
        <strain evidence="1">CHK195-26880</strain>
    </source>
</reference>
<comment type="caution">
    <text evidence="1">The sequence shown here is derived from an EMBL/GenBank/DDBJ whole genome shotgun (WGS) entry which is preliminary data.</text>
</comment>
<dbReference type="Proteomes" id="UP000886833">
    <property type="component" value="Unassembled WGS sequence"/>
</dbReference>
<gene>
    <name evidence="1" type="ORF">IAB59_07635</name>
</gene>
<evidence type="ECO:0000313" key="1">
    <source>
        <dbReference type="EMBL" id="HIT38329.1"/>
    </source>
</evidence>
<evidence type="ECO:0000313" key="2">
    <source>
        <dbReference type="Proteomes" id="UP000886833"/>
    </source>
</evidence>